<dbReference type="InterPro" id="IPR009057">
    <property type="entry name" value="Homeodomain-like_sf"/>
</dbReference>
<dbReference type="EMBL" id="PDFK01000002">
    <property type="protein sequence ID" value="PKU51948.1"/>
    <property type="molecule type" value="Genomic_DNA"/>
</dbReference>
<evidence type="ECO:0000313" key="8">
    <source>
        <dbReference type="Proteomes" id="UP000234956"/>
    </source>
</evidence>
<dbReference type="SUPFAM" id="SSF46689">
    <property type="entry name" value="Homeodomain-like"/>
    <property type="match status" value="1"/>
</dbReference>
<comment type="caution">
    <text evidence="4">The sequence shown here is derived from an EMBL/GenBank/DDBJ whole genome shotgun (WGS) entry which is preliminary data.</text>
</comment>
<dbReference type="Pfam" id="PF13518">
    <property type="entry name" value="HTH_28"/>
    <property type="match status" value="1"/>
</dbReference>
<dbReference type="EMBL" id="PDFK01000009">
    <property type="protein sequence ID" value="PKU50151.1"/>
    <property type="molecule type" value="Genomic_DNA"/>
</dbReference>
<dbReference type="EMBL" id="PDFK01000020">
    <property type="protein sequence ID" value="PKU49724.1"/>
    <property type="molecule type" value="Genomic_DNA"/>
</dbReference>
<reference evidence="4 8" key="1">
    <citation type="submission" date="2017-10" db="EMBL/GenBank/DDBJ databases">
        <title>Draft genome of Lysinibacillus fusiformis strain Juneja, a laboratory-derived pathogen of Drosophila melanogaster.</title>
        <authorList>
            <person name="Smith B.R."/>
            <person name="Unckless R.L."/>
        </authorList>
    </citation>
    <scope>NUCLEOTIDE SEQUENCE [LARGE SCALE GENOMIC DNA]</scope>
    <source>
        <strain evidence="4 8">Juneja</strain>
    </source>
</reference>
<protein>
    <recommendedName>
        <fullName evidence="3">Insertion element IS150 protein InsJ-like helix-turn-helix domain-containing protein</fullName>
    </recommendedName>
</protein>
<sequence>MQVVISDEQKLAAVLAYFEEKESTYQIANRLQRDRQYIRLWIELYRYHGIEGIIRPQGFTNYEDSFKIKVIQHLIETGDSLLQTAAKFNIPSRETVRRWKKQWMSTAGEVLYQVEKERQSMPKKQPPSSDLNGKTTDELKAEIEYLRMENAYLKKLKALVQEKDAFKSKKK</sequence>
<evidence type="ECO:0000256" key="2">
    <source>
        <dbReference type="SAM" id="MobiDB-lite"/>
    </source>
</evidence>
<evidence type="ECO:0000313" key="4">
    <source>
        <dbReference type="EMBL" id="PKU49724.1"/>
    </source>
</evidence>
<evidence type="ECO:0000313" key="5">
    <source>
        <dbReference type="EMBL" id="PKU50151.1"/>
    </source>
</evidence>
<proteinExistence type="inferred from homology"/>
<evidence type="ECO:0000256" key="1">
    <source>
        <dbReference type="ARBA" id="ARBA00038232"/>
    </source>
</evidence>
<name>A0A2I0UUK5_9BACI</name>
<feature type="domain" description="Insertion element IS150 protein InsJ-like helix-turn-helix" evidence="3">
    <location>
        <begin position="66"/>
        <end position="103"/>
    </location>
</feature>
<evidence type="ECO:0000313" key="7">
    <source>
        <dbReference type="EMBL" id="PKU51948.1"/>
    </source>
</evidence>
<dbReference type="AlphaFoldDB" id="A0A2I0UUK5"/>
<dbReference type="PANTHER" id="PTHR33795:SF1">
    <property type="entry name" value="INSERTION ELEMENT IS150 PROTEIN INSJ"/>
    <property type="match status" value="1"/>
</dbReference>
<dbReference type="EMBL" id="PDFK01000004">
    <property type="protein sequence ID" value="PKU51017.1"/>
    <property type="molecule type" value="Genomic_DNA"/>
</dbReference>
<dbReference type="Proteomes" id="UP000234956">
    <property type="component" value="Unassembled WGS sequence"/>
</dbReference>
<organism evidence="4 8">
    <name type="scientific">Lysinibacillus fusiformis</name>
    <dbReference type="NCBI Taxonomy" id="28031"/>
    <lineage>
        <taxon>Bacteria</taxon>
        <taxon>Bacillati</taxon>
        <taxon>Bacillota</taxon>
        <taxon>Bacilli</taxon>
        <taxon>Bacillales</taxon>
        <taxon>Bacillaceae</taxon>
        <taxon>Lysinibacillus</taxon>
    </lineage>
</organism>
<feature type="region of interest" description="Disordered" evidence="2">
    <location>
        <begin position="116"/>
        <end position="135"/>
    </location>
</feature>
<comment type="similarity">
    <text evidence="1">Belongs to the IS150/IS1296 orfA family.</text>
</comment>
<gene>
    <name evidence="7" type="ORF">CRI88_06145</name>
    <name evidence="6" type="ORF">CRI88_15180</name>
    <name evidence="5" type="ORF">CRI88_20180</name>
    <name evidence="4" type="ORF">CRI88_21970</name>
</gene>
<evidence type="ECO:0000313" key="6">
    <source>
        <dbReference type="EMBL" id="PKU51017.1"/>
    </source>
</evidence>
<accession>A0A2I0UUK5</accession>
<dbReference type="InterPro" id="IPR052057">
    <property type="entry name" value="IS150/IS1296_orfA-like"/>
</dbReference>
<evidence type="ECO:0000259" key="3">
    <source>
        <dbReference type="Pfam" id="PF13518"/>
    </source>
</evidence>
<dbReference type="PANTHER" id="PTHR33795">
    <property type="entry name" value="INSERTION ELEMENT IS150 PROTEIN INSJ"/>
    <property type="match status" value="1"/>
</dbReference>
<dbReference type="InterPro" id="IPR055247">
    <property type="entry name" value="InsJ-like_HTH"/>
</dbReference>